<sequence>MSFIEPNLGQVQQNKKILQELEEKKRRMRSNTGPAQLLPDPPIQPISSFQSIQQQQQNFSTDFSFQQQTLIQKAPSPYTLYNNPTTLEKIQNEPLLKDLYPKIHLIELKNLLSLEHGESMNLFIRRADNQIFNVIVKLNSTVKDLKESIKNYYIVKHEKDPSSCTKAINWRYVWKNYCLMFNEIMELFKLVDKSLEDKKSEVHLLPFKLQYTGEADVKSFFSSSTLVKNEKIEDEQFEILENSFRGRPLDGVKICLGQDKLGLIVDEIESKKYELVSKFDDIHSWHLDDPKINSKKDLLNKNMNEWFSAAEIIHSD</sequence>
<dbReference type="OrthoDB" id="72819at2759"/>
<dbReference type="PANTHER" id="PTHR47204:SF1">
    <property type="entry name" value="RIBONUCLEASE H2 SUBUNIT C"/>
    <property type="match status" value="1"/>
</dbReference>
<proteinExistence type="predicted"/>
<dbReference type="InterPro" id="IPR029071">
    <property type="entry name" value="Ubiquitin-like_domsf"/>
</dbReference>
<dbReference type="GO" id="GO:0032299">
    <property type="term" value="C:ribonuclease H2 complex"/>
    <property type="evidence" value="ECO:0007669"/>
    <property type="project" value="InterPro"/>
</dbReference>
<comment type="caution">
    <text evidence="2">The sequence shown here is derived from an EMBL/GenBank/DDBJ whole genome shotgun (WGS) entry which is preliminary data.</text>
</comment>
<keyword evidence="3" id="KW-1185">Reference proteome</keyword>
<gene>
    <name evidence="2" type="ORF">OXX778_LOCUS836</name>
</gene>
<reference evidence="2" key="1">
    <citation type="submission" date="2021-02" db="EMBL/GenBank/DDBJ databases">
        <authorList>
            <person name="Nowell W R."/>
        </authorList>
    </citation>
    <scope>NUCLEOTIDE SEQUENCE</scope>
    <source>
        <strain evidence="2">Ploen Becks lab</strain>
    </source>
</reference>
<accession>A0A813M3R8</accession>
<organism evidence="2 3">
    <name type="scientific">Brachionus calyciflorus</name>
    <dbReference type="NCBI Taxonomy" id="104777"/>
    <lineage>
        <taxon>Eukaryota</taxon>
        <taxon>Metazoa</taxon>
        <taxon>Spiralia</taxon>
        <taxon>Gnathifera</taxon>
        <taxon>Rotifera</taxon>
        <taxon>Eurotatoria</taxon>
        <taxon>Monogononta</taxon>
        <taxon>Pseudotrocha</taxon>
        <taxon>Ploima</taxon>
        <taxon>Brachionidae</taxon>
        <taxon>Brachionus</taxon>
    </lineage>
</organism>
<protein>
    <recommendedName>
        <fullName evidence="1">SNRNP25 ubiquitin-like domain-containing protein</fullName>
    </recommendedName>
</protein>
<name>A0A813M3R8_9BILA</name>
<dbReference type="GO" id="GO:0006401">
    <property type="term" value="P:RNA catabolic process"/>
    <property type="evidence" value="ECO:0007669"/>
    <property type="project" value="InterPro"/>
</dbReference>
<dbReference type="InterPro" id="IPR013924">
    <property type="entry name" value="RNase_H2_suC"/>
</dbReference>
<dbReference type="CDD" id="cd09271">
    <property type="entry name" value="RNase_H2-C"/>
    <property type="match status" value="1"/>
</dbReference>
<evidence type="ECO:0000313" key="2">
    <source>
        <dbReference type="EMBL" id="CAF0709699.1"/>
    </source>
</evidence>
<dbReference type="Pfam" id="PF08615">
    <property type="entry name" value="RNase_H2_suC"/>
    <property type="match status" value="1"/>
</dbReference>
<feature type="domain" description="SNRNP25 ubiquitin-like" evidence="1">
    <location>
        <begin position="120"/>
        <end position="184"/>
    </location>
</feature>
<dbReference type="Gene3D" id="2.40.128.680">
    <property type="match status" value="1"/>
</dbReference>
<evidence type="ECO:0000259" key="1">
    <source>
        <dbReference type="Pfam" id="PF18036"/>
    </source>
</evidence>
<dbReference type="Proteomes" id="UP000663879">
    <property type="component" value="Unassembled WGS sequence"/>
</dbReference>
<dbReference type="AlphaFoldDB" id="A0A813M3R8"/>
<evidence type="ECO:0000313" key="3">
    <source>
        <dbReference type="Proteomes" id="UP000663879"/>
    </source>
</evidence>
<dbReference type="Pfam" id="PF18036">
    <property type="entry name" value="Ubiquitin_4"/>
    <property type="match status" value="1"/>
</dbReference>
<dbReference type="InterPro" id="IPR040610">
    <property type="entry name" value="SNRNP25_ubiquitin"/>
</dbReference>
<dbReference type="SUPFAM" id="SSF54236">
    <property type="entry name" value="Ubiquitin-like"/>
    <property type="match status" value="1"/>
</dbReference>
<dbReference type="EMBL" id="CAJNOC010000047">
    <property type="protein sequence ID" value="CAF0709699.1"/>
    <property type="molecule type" value="Genomic_DNA"/>
</dbReference>
<dbReference type="PANTHER" id="PTHR47204">
    <property type="entry name" value="OS02G0168900 PROTEIN"/>
    <property type="match status" value="1"/>
</dbReference>